<dbReference type="GO" id="GO:0003824">
    <property type="term" value="F:catalytic activity"/>
    <property type="evidence" value="ECO:0007669"/>
    <property type="project" value="InterPro"/>
</dbReference>
<dbReference type="InterPro" id="IPR005135">
    <property type="entry name" value="Endo/exonuclease/phosphatase"/>
</dbReference>
<gene>
    <name evidence="2" type="ORF">CM83_102369</name>
</gene>
<dbReference type="Pfam" id="PF03372">
    <property type="entry name" value="Exo_endo_phos"/>
    <property type="match status" value="1"/>
</dbReference>
<reference evidence="2" key="2">
    <citation type="submission" date="2014-07" db="EMBL/GenBank/DDBJ databases">
        <authorList>
            <person name="Hull J."/>
        </authorList>
    </citation>
    <scope>NUCLEOTIDE SEQUENCE</scope>
</reference>
<organism evidence="2">
    <name type="scientific">Lygus hesperus</name>
    <name type="common">Western plant bug</name>
    <dbReference type="NCBI Taxonomy" id="30085"/>
    <lineage>
        <taxon>Eukaryota</taxon>
        <taxon>Metazoa</taxon>
        <taxon>Ecdysozoa</taxon>
        <taxon>Arthropoda</taxon>
        <taxon>Hexapoda</taxon>
        <taxon>Insecta</taxon>
        <taxon>Pterygota</taxon>
        <taxon>Neoptera</taxon>
        <taxon>Paraneoptera</taxon>
        <taxon>Hemiptera</taxon>
        <taxon>Heteroptera</taxon>
        <taxon>Panheteroptera</taxon>
        <taxon>Cimicomorpha</taxon>
        <taxon>Miridae</taxon>
        <taxon>Mirini</taxon>
        <taxon>Lygus</taxon>
    </lineage>
</organism>
<protein>
    <recommendedName>
        <fullName evidence="1">Endonuclease/exonuclease/phosphatase domain-containing protein</fullName>
    </recommendedName>
</protein>
<accession>A0A0A9VWR7</accession>
<dbReference type="SUPFAM" id="SSF56219">
    <property type="entry name" value="DNase I-like"/>
    <property type="match status" value="1"/>
</dbReference>
<dbReference type="Gene3D" id="3.60.10.10">
    <property type="entry name" value="Endonuclease/exonuclease/phosphatase"/>
    <property type="match status" value="1"/>
</dbReference>
<proteinExistence type="predicted"/>
<dbReference type="PANTHER" id="PTHR33776">
    <property type="entry name" value="ENDO/EXONUCLEASE/PHOSPHATASE DOMAIN-CONTAINING PROTEIN"/>
    <property type="match status" value="1"/>
</dbReference>
<evidence type="ECO:0000313" key="2">
    <source>
        <dbReference type="EMBL" id="JAF98647.1"/>
    </source>
</evidence>
<dbReference type="PANTHER" id="PTHR33776:SF4">
    <property type="entry name" value="ENDONUCLEASE_EXONUCLEASE_PHOSPHATASE DOMAIN-CONTAINING PROTEIN"/>
    <property type="match status" value="1"/>
</dbReference>
<evidence type="ECO:0000259" key="1">
    <source>
        <dbReference type="Pfam" id="PF03372"/>
    </source>
</evidence>
<dbReference type="InterPro" id="IPR036691">
    <property type="entry name" value="Endo/exonu/phosph_ase_sf"/>
</dbReference>
<dbReference type="AlphaFoldDB" id="A0A0A9VWR7"/>
<dbReference type="EMBL" id="GBHO01044956">
    <property type="protein sequence ID" value="JAF98647.1"/>
    <property type="molecule type" value="Transcribed_RNA"/>
</dbReference>
<feature type="domain" description="Endonuclease/exonuclease/phosphatase" evidence="1">
    <location>
        <begin position="11"/>
        <end position="141"/>
    </location>
</feature>
<feature type="non-terminal residue" evidence="2">
    <location>
        <position position="170"/>
    </location>
</feature>
<sequence>LRKYFTELEGKISGCDVDILLLSEANVSVDEIDVFNLKGYQKFYKLREKQTGGGLVMFVKESINADLKVTNTRTFESLSVQIKSRDKEFMVIGVYRPQNVMNVYVPKREFVEELEGVVATFDEEKNLVLVGDMNVDLSLHNNNDTILYENMLEGKGFFKGIFGGATRVEI</sequence>
<feature type="non-terminal residue" evidence="2">
    <location>
        <position position="1"/>
    </location>
</feature>
<name>A0A0A9VWR7_LYGHE</name>
<reference evidence="2" key="1">
    <citation type="journal article" date="2014" name="PLoS ONE">
        <title>Transcriptome-Based Identification of ABC Transporters in the Western Tarnished Plant Bug Lygus hesperus.</title>
        <authorList>
            <person name="Hull J.J."/>
            <person name="Chaney K."/>
            <person name="Geib S.M."/>
            <person name="Fabrick J.A."/>
            <person name="Brent C.S."/>
            <person name="Walsh D."/>
            <person name="Lavine L.C."/>
        </authorList>
    </citation>
    <scope>NUCLEOTIDE SEQUENCE</scope>
</reference>